<evidence type="ECO:0000259" key="1">
    <source>
        <dbReference type="PROSITE" id="PS51228"/>
    </source>
</evidence>
<accession>A0A8S2YUA1</accession>
<feature type="non-terminal residue" evidence="2">
    <location>
        <position position="1"/>
    </location>
</feature>
<feature type="domain" description="ACB" evidence="1">
    <location>
        <begin position="1"/>
        <end position="23"/>
    </location>
</feature>
<evidence type="ECO:0000313" key="4">
    <source>
        <dbReference type="Proteomes" id="UP000676336"/>
    </source>
</evidence>
<dbReference type="PROSITE" id="PS51228">
    <property type="entry name" value="ACB_2"/>
    <property type="match status" value="1"/>
</dbReference>
<gene>
    <name evidence="2" type="ORF">SMN809_LOCUS37695</name>
    <name evidence="3" type="ORF">SMN809_LOCUS45184</name>
</gene>
<sequence>MTKEQAMLAYIGEIGKIVEAMPETNEVIEFAKSVGLP</sequence>
<proteinExistence type="predicted"/>
<protein>
    <recommendedName>
        <fullName evidence="1">ACB domain-containing protein</fullName>
    </recommendedName>
</protein>
<evidence type="ECO:0000313" key="3">
    <source>
        <dbReference type="EMBL" id="CAF4752436.1"/>
    </source>
</evidence>
<comment type="caution">
    <text evidence="2">The sequence shown here is derived from an EMBL/GenBank/DDBJ whole genome shotgun (WGS) entry which is preliminary data.</text>
</comment>
<dbReference type="Proteomes" id="UP000676336">
    <property type="component" value="Unassembled WGS sequence"/>
</dbReference>
<dbReference type="EMBL" id="CAJOBI010096376">
    <property type="protein sequence ID" value="CAF4566996.1"/>
    <property type="molecule type" value="Genomic_DNA"/>
</dbReference>
<organism evidence="2 4">
    <name type="scientific">Rotaria magnacalcarata</name>
    <dbReference type="NCBI Taxonomy" id="392030"/>
    <lineage>
        <taxon>Eukaryota</taxon>
        <taxon>Metazoa</taxon>
        <taxon>Spiralia</taxon>
        <taxon>Gnathifera</taxon>
        <taxon>Rotifera</taxon>
        <taxon>Eurotatoria</taxon>
        <taxon>Bdelloidea</taxon>
        <taxon>Philodinida</taxon>
        <taxon>Philodinidae</taxon>
        <taxon>Rotaria</taxon>
    </lineage>
</organism>
<reference evidence="2" key="1">
    <citation type="submission" date="2021-02" db="EMBL/GenBank/DDBJ databases">
        <authorList>
            <person name="Nowell W R."/>
        </authorList>
    </citation>
    <scope>NUCLEOTIDE SEQUENCE</scope>
</reference>
<dbReference type="AlphaFoldDB" id="A0A8S2YUA1"/>
<dbReference type="InterPro" id="IPR000582">
    <property type="entry name" value="Acyl-CoA-binding_protein"/>
</dbReference>
<name>A0A8S2YUA1_9BILA</name>
<dbReference type="GO" id="GO:0000062">
    <property type="term" value="F:fatty-acyl-CoA binding"/>
    <property type="evidence" value="ECO:0007669"/>
    <property type="project" value="InterPro"/>
</dbReference>
<evidence type="ECO:0000313" key="2">
    <source>
        <dbReference type="EMBL" id="CAF4566996.1"/>
    </source>
</evidence>
<dbReference type="EMBL" id="CAJOBI010137499">
    <property type="protein sequence ID" value="CAF4752436.1"/>
    <property type="molecule type" value="Genomic_DNA"/>
</dbReference>